<dbReference type="OrthoDB" id="3187773at2759"/>
<name>A0A0C3NIF0_PISTI</name>
<gene>
    <name evidence="2" type="ORF">M404DRAFT_166463</name>
</gene>
<dbReference type="AlphaFoldDB" id="A0A0C3NIF0"/>
<reference evidence="2 3" key="1">
    <citation type="submission" date="2014-04" db="EMBL/GenBank/DDBJ databases">
        <authorList>
            <consortium name="DOE Joint Genome Institute"/>
            <person name="Kuo A."/>
            <person name="Kohler A."/>
            <person name="Costa M.D."/>
            <person name="Nagy L.G."/>
            <person name="Floudas D."/>
            <person name="Copeland A."/>
            <person name="Barry K.W."/>
            <person name="Cichocki N."/>
            <person name="Veneault-Fourrey C."/>
            <person name="LaButti K."/>
            <person name="Lindquist E.A."/>
            <person name="Lipzen A."/>
            <person name="Lundell T."/>
            <person name="Morin E."/>
            <person name="Murat C."/>
            <person name="Sun H."/>
            <person name="Tunlid A."/>
            <person name="Henrissat B."/>
            <person name="Grigoriev I.V."/>
            <person name="Hibbett D.S."/>
            <person name="Martin F."/>
            <person name="Nordberg H.P."/>
            <person name="Cantor M.N."/>
            <person name="Hua S.X."/>
        </authorList>
    </citation>
    <scope>NUCLEOTIDE SEQUENCE [LARGE SCALE GENOMIC DNA]</scope>
    <source>
        <strain evidence="2 3">Marx 270</strain>
    </source>
</reference>
<keyword evidence="1" id="KW-0472">Membrane</keyword>
<keyword evidence="1" id="KW-1133">Transmembrane helix</keyword>
<evidence type="ECO:0000313" key="3">
    <source>
        <dbReference type="Proteomes" id="UP000054217"/>
    </source>
</evidence>
<dbReference type="HOGENOM" id="CLU_006344_16_0_1"/>
<dbReference type="InParanoid" id="A0A0C3NIF0"/>
<dbReference type="STRING" id="870435.A0A0C3NIF0"/>
<sequence>ATPSWYGGPEHYDTVFVNMDNTHDGMEGMNVAWVLCFFLLPCTNGLSYLCALIHWFDYIADMPNELTGMWMVKPSFLDNRTCHLAVVHIDTIIRAAHLIPIFGQECVPLSISFNNLLDVYHRFYVNHFVDHHAFELSFSCHYLV</sequence>
<protein>
    <submittedName>
        <fullName evidence="2">Uncharacterized protein</fullName>
    </submittedName>
</protein>
<feature type="transmembrane region" description="Helical" evidence="1">
    <location>
        <begin position="31"/>
        <end position="56"/>
    </location>
</feature>
<feature type="non-terminal residue" evidence="2">
    <location>
        <position position="1"/>
    </location>
</feature>
<evidence type="ECO:0000313" key="2">
    <source>
        <dbReference type="EMBL" id="KIN95193.1"/>
    </source>
</evidence>
<reference evidence="3" key="2">
    <citation type="submission" date="2015-01" db="EMBL/GenBank/DDBJ databases">
        <title>Evolutionary Origins and Diversification of the Mycorrhizal Mutualists.</title>
        <authorList>
            <consortium name="DOE Joint Genome Institute"/>
            <consortium name="Mycorrhizal Genomics Consortium"/>
            <person name="Kohler A."/>
            <person name="Kuo A."/>
            <person name="Nagy L.G."/>
            <person name="Floudas D."/>
            <person name="Copeland A."/>
            <person name="Barry K.W."/>
            <person name="Cichocki N."/>
            <person name="Veneault-Fourrey C."/>
            <person name="LaButti K."/>
            <person name="Lindquist E.A."/>
            <person name="Lipzen A."/>
            <person name="Lundell T."/>
            <person name="Morin E."/>
            <person name="Murat C."/>
            <person name="Riley R."/>
            <person name="Ohm R."/>
            <person name="Sun H."/>
            <person name="Tunlid A."/>
            <person name="Henrissat B."/>
            <person name="Grigoriev I.V."/>
            <person name="Hibbett D.S."/>
            <person name="Martin F."/>
        </authorList>
    </citation>
    <scope>NUCLEOTIDE SEQUENCE [LARGE SCALE GENOMIC DNA]</scope>
    <source>
        <strain evidence="3">Marx 270</strain>
    </source>
</reference>
<proteinExistence type="predicted"/>
<dbReference type="EMBL" id="KN832074">
    <property type="protein sequence ID" value="KIN95193.1"/>
    <property type="molecule type" value="Genomic_DNA"/>
</dbReference>
<evidence type="ECO:0000256" key="1">
    <source>
        <dbReference type="SAM" id="Phobius"/>
    </source>
</evidence>
<dbReference type="Proteomes" id="UP000054217">
    <property type="component" value="Unassembled WGS sequence"/>
</dbReference>
<organism evidence="2 3">
    <name type="scientific">Pisolithus tinctorius Marx 270</name>
    <dbReference type="NCBI Taxonomy" id="870435"/>
    <lineage>
        <taxon>Eukaryota</taxon>
        <taxon>Fungi</taxon>
        <taxon>Dikarya</taxon>
        <taxon>Basidiomycota</taxon>
        <taxon>Agaricomycotina</taxon>
        <taxon>Agaricomycetes</taxon>
        <taxon>Agaricomycetidae</taxon>
        <taxon>Boletales</taxon>
        <taxon>Sclerodermatineae</taxon>
        <taxon>Pisolithaceae</taxon>
        <taxon>Pisolithus</taxon>
    </lineage>
</organism>
<accession>A0A0C3NIF0</accession>
<keyword evidence="1" id="KW-0812">Transmembrane</keyword>
<keyword evidence="3" id="KW-1185">Reference proteome</keyword>